<sequence>MTRLQYANFKVEHGWSKQSLSEVENLYYRQNEASSGAQAAARKIASTSPQGASRNGLLGAASTSTISTSAPPTTALSGSNAGSAVPSNSSGVGSRLFKDASLKRIDVEGGDVFGGYGLATPPASGGTVPGAHTSYFAAGKRGRSTSSTPVSPPNPTGAAATASSSTHSSGTKRSPNGAAASNSRSSQASKTSSVTPAASSSSSSGAGGAISYADFWSRVGSSSVAASAAPAGATNGSRPTSPSKKRNADNMESNEAAPAVEATLQKPLPVGTSAKSSSSSMSVSPSKRVRVDGGVSISPAKAALTERGPSFASGARK</sequence>
<keyword evidence="7" id="KW-0804">Transcription</keyword>
<evidence type="ECO:0000256" key="7">
    <source>
        <dbReference type="ARBA" id="ARBA00023163"/>
    </source>
</evidence>
<protein>
    <submittedName>
        <fullName evidence="10">Uncharacterized protein</fullName>
    </submittedName>
</protein>
<dbReference type="GO" id="GO:0005737">
    <property type="term" value="C:cytoplasm"/>
    <property type="evidence" value="ECO:0007669"/>
    <property type="project" value="UniProtKB-SubCell"/>
</dbReference>
<evidence type="ECO:0000256" key="5">
    <source>
        <dbReference type="ARBA" id="ARBA00022491"/>
    </source>
</evidence>
<proteinExistence type="inferred from homology"/>
<evidence type="ECO:0000313" key="11">
    <source>
        <dbReference type="Proteomes" id="UP000246740"/>
    </source>
</evidence>
<comment type="similarity">
    <text evidence="3">Belongs to the WHI5/NRM1 family.</text>
</comment>
<dbReference type="Pfam" id="PF08528">
    <property type="entry name" value="Whi5"/>
    <property type="match status" value="1"/>
</dbReference>
<dbReference type="PANTHER" id="PTHR28246:SF1">
    <property type="entry name" value="G1-SPECIFIC TRANSCRIPTIONAL REPRESSOR WHI5-RELATED"/>
    <property type="match status" value="1"/>
</dbReference>
<feature type="compositionally biased region" description="Low complexity" evidence="9">
    <location>
        <begin position="156"/>
        <end position="207"/>
    </location>
</feature>
<keyword evidence="8" id="KW-0539">Nucleus</keyword>
<comment type="subcellular location">
    <subcellularLocation>
        <location evidence="2">Cytoplasm</location>
    </subcellularLocation>
    <subcellularLocation>
        <location evidence="1">Nucleus</location>
    </subcellularLocation>
</comment>
<dbReference type="GO" id="GO:0000082">
    <property type="term" value="P:G1/S transition of mitotic cell cycle"/>
    <property type="evidence" value="ECO:0007669"/>
    <property type="project" value="InterPro"/>
</dbReference>
<dbReference type="STRING" id="1882483.A0A317XHF8"/>
<accession>A0A317XHF8</accession>
<evidence type="ECO:0000256" key="4">
    <source>
        <dbReference type="ARBA" id="ARBA00022490"/>
    </source>
</evidence>
<keyword evidence="11" id="KW-1185">Reference proteome</keyword>
<dbReference type="GO" id="GO:0033309">
    <property type="term" value="C:SBF transcription complex"/>
    <property type="evidence" value="ECO:0007669"/>
    <property type="project" value="TreeGrafter"/>
</dbReference>
<feature type="compositionally biased region" description="Polar residues" evidence="9">
    <location>
        <begin position="80"/>
        <end position="92"/>
    </location>
</feature>
<keyword evidence="4" id="KW-0963">Cytoplasm</keyword>
<keyword evidence="5" id="KW-0678">Repressor</keyword>
<evidence type="ECO:0000256" key="6">
    <source>
        <dbReference type="ARBA" id="ARBA00023015"/>
    </source>
</evidence>
<dbReference type="InterPro" id="IPR013734">
    <property type="entry name" value="TF_Nrm1/Whi5"/>
</dbReference>
<feature type="compositionally biased region" description="Low complexity" evidence="9">
    <location>
        <begin position="223"/>
        <end position="237"/>
    </location>
</feature>
<keyword evidence="6" id="KW-0805">Transcription regulation</keyword>
<evidence type="ECO:0000256" key="1">
    <source>
        <dbReference type="ARBA" id="ARBA00004123"/>
    </source>
</evidence>
<dbReference type="OrthoDB" id="2359117at2759"/>
<dbReference type="PANTHER" id="PTHR28246">
    <property type="entry name" value="G1-SPECIFIC TRANSCRIPTIONAL REPRESSOR WHI5-RELATED"/>
    <property type="match status" value="1"/>
</dbReference>
<feature type="region of interest" description="Disordered" evidence="9">
    <location>
        <begin position="223"/>
        <end position="317"/>
    </location>
</feature>
<feature type="region of interest" description="Disordered" evidence="9">
    <location>
        <begin position="139"/>
        <end position="207"/>
    </location>
</feature>
<feature type="compositionally biased region" description="Low complexity" evidence="9">
    <location>
        <begin position="273"/>
        <end position="286"/>
    </location>
</feature>
<name>A0A317XHF8_9BASI</name>
<reference evidence="10 11" key="1">
    <citation type="journal article" date="2018" name="Mol. Biol. Evol.">
        <title>Broad Genomic Sampling Reveals a Smut Pathogenic Ancestry of the Fungal Clade Ustilaginomycotina.</title>
        <authorList>
            <person name="Kijpornyongpan T."/>
            <person name="Mondo S.J."/>
            <person name="Barry K."/>
            <person name="Sandor L."/>
            <person name="Lee J."/>
            <person name="Lipzen A."/>
            <person name="Pangilinan J."/>
            <person name="LaButti K."/>
            <person name="Hainaut M."/>
            <person name="Henrissat B."/>
            <person name="Grigoriev I.V."/>
            <person name="Spatafora J.W."/>
            <person name="Aime M.C."/>
        </authorList>
    </citation>
    <scope>NUCLEOTIDE SEQUENCE [LARGE SCALE GENOMIC DNA]</scope>
    <source>
        <strain evidence="10 11">MCA 3645</strain>
    </source>
</reference>
<evidence type="ECO:0000256" key="8">
    <source>
        <dbReference type="ARBA" id="ARBA00023242"/>
    </source>
</evidence>
<dbReference type="GO" id="GO:0003712">
    <property type="term" value="F:transcription coregulator activity"/>
    <property type="evidence" value="ECO:0007669"/>
    <property type="project" value="TreeGrafter"/>
</dbReference>
<dbReference type="InterPro" id="IPR039198">
    <property type="entry name" value="Srl3/Whi5"/>
</dbReference>
<evidence type="ECO:0000256" key="3">
    <source>
        <dbReference type="ARBA" id="ARBA00006922"/>
    </source>
</evidence>
<dbReference type="InParanoid" id="A0A317XHF8"/>
<feature type="compositionally biased region" description="Low complexity" evidence="9">
    <location>
        <begin position="58"/>
        <end position="79"/>
    </location>
</feature>
<evidence type="ECO:0000313" key="10">
    <source>
        <dbReference type="EMBL" id="PWY97501.1"/>
    </source>
</evidence>
<organism evidence="10 11">
    <name type="scientific">Testicularia cyperi</name>
    <dbReference type="NCBI Taxonomy" id="1882483"/>
    <lineage>
        <taxon>Eukaryota</taxon>
        <taxon>Fungi</taxon>
        <taxon>Dikarya</taxon>
        <taxon>Basidiomycota</taxon>
        <taxon>Ustilaginomycotina</taxon>
        <taxon>Ustilaginomycetes</taxon>
        <taxon>Ustilaginales</taxon>
        <taxon>Anthracoideaceae</taxon>
        <taxon>Testicularia</taxon>
    </lineage>
</organism>
<gene>
    <name evidence="10" type="ORF">BCV70DRAFT_50515</name>
</gene>
<evidence type="ECO:0000256" key="9">
    <source>
        <dbReference type="SAM" id="MobiDB-lite"/>
    </source>
</evidence>
<evidence type="ECO:0000256" key="2">
    <source>
        <dbReference type="ARBA" id="ARBA00004496"/>
    </source>
</evidence>
<dbReference type="Proteomes" id="UP000246740">
    <property type="component" value="Unassembled WGS sequence"/>
</dbReference>
<feature type="region of interest" description="Disordered" evidence="9">
    <location>
        <begin position="39"/>
        <end position="94"/>
    </location>
</feature>
<dbReference type="EMBL" id="KZ819206">
    <property type="protein sequence ID" value="PWY97501.1"/>
    <property type="molecule type" value="Genomic_DNA"/>
</dbReference>
<dbReference type="AlphaFoldDB" id="A0A317XHF8"/>